<evidence type="ECO:0000313" key="2">
    <source>
        <dbReference type="EMBL" id="QWG22074.1"/>
    </source>
</evidence>
<gene>
    <name evidence="2" type="ORF">KMZ93_19085</name>
</gene>
<feature type="transmembrane region" description="Helical" evidence="1">
    <location>
        <begin position="12"/>
        <end position="35"/>
    </location>
</feature>
<name>A0A975NWX0_9BRAD</name>
<dbReference type="Pfam" id="PF11391">
    <property type="entry name" value="DUF2798"/>
    <property type="match status" value="1"/>
</dbReference>
<sequence>MLRIPRRFSHFVYGVIQSGLTCAIAAGIASSPFVATGTFVFHWAQSWFFAWIVMLPVVLFAAPAIRRLSNILTRGEDDPGQTNKAAN</sequence>
<reference evidence="2 3" key="1">
    <citation type="submission" date="2021-06" db="EMBL/GenBank/DDBJ databases">
        <title>Bradyrhizobium sp. S2-11-4 Genome sequencing.</title>
        <authorList>
            <person name="Jin L."/>
        </authorList>
    </citation>
    <scope>NUCLEOTIDE SEQUENCE [LARGE SCALE GENOMIC DNA]</scope>
    <source>
        <strain evidence="2 3">S2-11-4</strain>
    </source>
</reference>
<dbReference type="EMBL" id="CP076136">
    <property type="protein sequence ID" value="QWG22074.1"/>
    <property type="molecule type" value="Genomic_DNA"/>
</dbReference>
<dbReference type="RefSeq" id="WP_215602843.1">
    <property type="nucleotide sequence ID" value="NZ_CP076136.1"/>
</dbReference>
<keyword evidence="1" id="KW-0472">Membrane</keyword>
<feature type="transmembrane region" description="Helical" evidence="1">
    <location>
        <begin position="47"/>
        <end position="65"/>
    </location>
</feature>
<dbReference type="InterPro" id="IPR021529">
    <property type="entry name" value="DUF2798"/>
</dbReference>
<organism evidence="2 3">
    <name type="scientific">Bradyrhizobium sediminis</name>
    <dbReference type="NCBI Taxonomy" id="2840469"/>
    <lineage>
        <taxon>Bacteria</taxon>
        <taxon>Pseudomonadati</taxon>
        <taxon>Pseudomonadota</taxon>
        <taxon>Alphaproteobacteria</taxon>
        <taxon>Hyphomicrobiales</taxon>
        <taxon>Nitrobacteraceae</taxon>
        <taxon>Bradyrhizobium</taxon>
    </lineage>
</organism>
<evidence type="ECO:0000313" key="3">
    <source>
        <dbReference type="Proteomes" id="UP000676951"/>
    </source>
</evidence>
<dbReference type="AlphaFoldDB" id="A0A975NWX0"/>
<keyword evidence="1" id="KW-1133">Transmembrane helix</keyword>
<dbReference type="Proteomes" id="UP000676951">
    <property type="component" value="Chromosome"/>
</dbReference>
<proteinExistence type="predicted"/>
<evidence type="ECO:0000256" key="1">
    <source>
        <dbReference type="SAM" id="Phobius"/>
    </source>
</evidence>
<keyword evidence="3" id="KW-1185">Reference proteome</keyword>
<keyword evidence="1" id="KW-0812">Transmembrane</keyword>
<accession>A0A975NWX0</accession>
<protein>
    <submittedName>
        <fullName evidence="2">DUF2798 domain-containing protein</fullName>
    </submittedName>
</protein>